<dbReference type="SUPFAM" id="SSF89447">
    <property type="entry name" value="AbrB/MazE/MraZ-like"/>
    <property type="match status" value="1"/>
</dbReference>
<evidence type="ECO:0000313" key="3">
    <source>
        <dbReference type="EMBL" id="KKU62027.1"/>
    </source>
</evidence>
<dbReference type="InterPro" id="IPR007159">
    <property type="entry name" value="SpoVT-AbrB_dom"/>
</dbReference>
<sequence length="83" mass="9703">MQKQSLETIVKLQPKGLMTVPKAIRAKYGLEENGLIRIKEDKGRIYLEPVRTLPYPVRSYTDEELKDFFDFDDQLQKGTKSKK</sequence>
<evidence type="ECO:0000313" key="4">
    <source>
        <dbReference type="Proteomes" id="UP000033860"/>
    </source>
</evidence>
<gene>
    <name evidence="3" type="ORF">UX85_C0001G0241</name>
</gene>
<proteinExistence type="predicted"/>
<name>A0A0G1RY43_9BACT</name>
<dbReference type="Gene3D" id="2.10.260.10">
    <property type="match status" value="1"/>
</dbReference>
<dbReference type="AlphaFoldDB" id="A0A0G1RY43"/>
<dbReference type="PROSITE" id="PS51740">
    <property type="entry name" value="SPOVT_ABRB"/>
    <property type="match status" value="1"/>
</dbReference>
<dbReference type="EMBL" id="LCNT01000001">
    <property type="protein sequence ID" value="KKU62027.1"/>
    <property type="molecule type" value="Genomic_DNA"/>
</dbReference>
<dbReference type="SMART" id="SM00966">
    <property type="entry name" value="SpoVT_AbrB"/>
    <property type="match status" value="1"/>
</dbReference>
<accession>A0A0G1RY43</accession>
<feature type="domain" description="SpoVT-AbrB" evidence="2">
    <location>
        <begin position="7"/>
        <end position="52"/>
    </location>
</feature>
<dbReference type="Pfam" id="PF04014">
    <property type="entry name" value="MazE_antitoxin"/>
    <property type="match status" value="1"/>
</dbReference>
<dbReference type="InterPro" id="IPR037914">
    <property type="entry name" value="SpoVT-AbrB_sf"/>
</dbReference>
<evidence type="ECO:0000256" key="1">
    <source>
        <dbReference type="PROSITE-ProRule" id="PRU01076"/>
    </source>
</evidence>
<evidence type="ECO:0000259" key="2">
    <source>
        <dbReference type="PROSITE" id="PS51740"/>
    </source>
</evidence>
<comment type="caution">
    <text evidence="3">The sequence shown here is derived from an EMBL/GenBank/DDBJ whole genome shotgun (WGS) entry which is preliminary data.</text>
</comment>
<dbReference type="GO" id="GO:0003677">
    <property type="term" value="F:DNA binding"/>
    <property type="evidence" value="ECO:0007669"/>
    <property type="project" value="UniProtKB-UniRule"/>
</dbReference>
<protein>
    <recommendedName>
        <fullName evidence="2">SpoVT-AbrB domain-containing protein</fullName>
    </recommendedName>
</protein>
<reference evidence="3 4" key="1">
    <citation type="journal article" date="2015" name="Nature">
        <title>rRNA introns, odd ribosomes, and small enigmatic genomes across a large radiation of phyla.</title>
        <authorList>
            <person name="Brown C.T."/>
            <person name="Hug L.A."/>
            <person name="Thomas B.C."/>
            <person name="Sharon I."/>
            <person name="Castelle C.J."/>
            <person name="Singh A."/>
            <person name="Wilkins M.J."/>
            <person name="Williams K.H."/>
            <person name="Banfield J.F."/>
        </authorList>
    </citation>
    <scope>NUCLEOTIDE SEQUENCE [LARGE SCALE GENOMIC DNA]</scope>
</reference>
<keyword evidence="1" id="KW-0238">DNA-binding</keyword>
<dbReference type="NCBIfam" id="TIGR01439">
    <property type="entry name" value="lp_hng_hel_AbrB"/>
    <property type="match status" value="1"/>
</dbReference>
<organism evidence="3 4">
    <name type="scientific">Candidatus Beckwithbacteria bacterium GW2011_GWB1_47_15</name>
    <dbReference type="NCBI Taxonomy" id="1618371"/>
    <lineage>
        <taxon>Bacteria</taxon>
        <taxon>Candidatus Beckwithiibacteriota</taxon>
    </lineage>
</organism>
<dbReference type="Proteomes" id="UP000033860">
    <property type="component" value="Unassembled WGS sequence"/>
</dbReference>